<accession>C1BK09</accession>
<feature type="transmembrane region" description="Helical" evidence="1">
    <location>
        <begin position="105"/>
        <end position="127"/>
    </location>
</feature>
<sequence length="234" mass="25225">MEHACNLASLDLEWTATTQDGLLSAVYSQHGSVDDNNISVNCNKELETYFTCHDEDLYIQPSSPQSSNNGSSSHLSRDLPDGVPALYMLSDDELAIEGSGKSVDYGFISAVICLVTGILLVSISYAIPRDVKVDSDSVSAREMESLEMENARVWAGVDKCVIAGLCLLTFGGVVMSTLVMVSMRREEMVRRTAFDYSMLPVKLYGSIALRGGSNQTLAASSQLSVADGDLEVVC</sequence>
<organism evidence="2">
    <name type="scientific">Osmerus mordax</name>
    <name type="common">Rainbow smelt</name>
    <name type="synonym">Atherina mordax</name>
    <dbReference type="NCBI Taxonomy" id="8014"/>
    <lineage>
        <taxon>Eukaryota</taxon>
        <taxon>Metazoa</taxon>
        <taxon>Chordata</taxon>
        <taxon>Craniata</taxon>
        <taxon>Vertebrata</taxon>
        <taxon>Euteleostomi</taxon>
        <taxon>Actinopterygii</taxon>
        <taxon>Neopterygii</taxon>
        <taxon>Teleostei</taxon>
        <taxon>Stomiati</taxon>
        <taxon>Osmeriformes</taxon>
        <taxon>Osmeridae</taxon>
        <taxon>Osmerus</taxon>
    </lineage>
</organism>
<dbReference type="PANTHER" id="PTHR16125:SF3">
    <property type="entry name" value="TRANSMEMBRANE PROTEIN 74"/>
    <property type="match status" value="1"/>
</dbReference>
<dbReference type="PANTHER" id="PTHR16125">
    <property type="entry name" value="TRANSMEMBRANE PROTEIN 74"/>
    <property type="match status" value="1"/>
</dbReference>
<keyword evidence="1" id="KW-0472">Membrane</keyword>
<protein>
    <submittedName>
        <fullName evidence="2">C20orf46</fullName>
    </submittedName>
</protein>
<feature type="transmembrane region" description="Helical" evidence="1">
    <location>
        <begin position="161"/>
        <end position="181"/>
    </location>
</feature>
<reference evidence="2" key="1">
    <citation type="submission" date="2009-03" db="EMBL/GenBank/DDBJ databases">
        <title>Osmerus mordax full-length cDNAs.</title>
        <authorList>
            <person name="von Schalburg K."/>
            <person name="Leong J."/>
            <person name="Cooper G."/>
            <person name="Davidson W.S."/>
            <person name="Koop B.F."/>
        </authorList>
    </citation>
    <scope>NUCLEOTIDE SEQUENCE</scope>
    <source>
        <tissue evidence="2">Brain</tissue>
    </source>
</reference>
<evidence type="ECO:0000313" key="2">
    <source>
        <dbReference type="EMBL" id="ACO09362.1"/>
    </source>
</evidence>
<gene>
    <name evidence="2" type="primary">CT046</name>
</gene>
<dbReference type="InterPro" id="IPR029695">
    <property type="entry name" value="TMEM74-like"/>
</dbReference>
<keyword evidence="1" id="KW-1133">Transmembrane helix</keyword>
<evidence type="ECO:0000256" key="1">
    <source>
        <dbReference type="SAM" id="Phobius"/>
    </source>
</evidence>
<dbReference type="EMBL" id="BT074938">
    <property type="protein sequence ID" value="ACO09362.1"/>
    <property type="molecule type" value="mRNA"/>
</dbReference>
<proteinExistence type="evidence at transcript level"/>
<dbReference type="AlphaFoldDB" id="C1BK09"/>
<keyword evidence="1" id="KW-0812">Transmembrane</keyword>
<name>C1BK09_OSMMO</name>